<dbReference type="OMA" id="FRICGMK"/>
<dbReference type="PANTHER" id="PTHR12400:SF103">
    <property type="entry name" value="INOSITOL POLYPHOSPHATE MULTIKINASE"/>
    <property type="match status" value="1"/>
</dbReference>
<organism evidence="6 7">
    <name type="scientific">Neolecta irregularis (strain DAH-3)</name>
    <dbReference type="NCBI Taxonomy" id="1198029"/>
    <lineage>
        <taxon>Eukaryota</taxon>
        <taxon>Fungi</taxon>
        <taxon>Dikarya</taxon>
        <taxon>Ascomycota</taxon>
        <taxon>Taphrinomycotina</taxon>
        <taxon>Neolectales</taxon>
        <taxon>Neolectaceae</taxon>
        <taxon>Neolecta</taxon>
    </lineage>
</organism>
<feature type="region of interest" description="Disordered" evidence="5">
    <location>
        <begin position="234"/>
        <end position="257"/>
    </location>
</feature>
<keyword evidence="3 4" id="KW-0418">Kinase</keyword>
<reference evidence="6 7" key="1">
    <citation type="submission" date="2016-04" db="EMBL/GenBank/DDBJ databases">
        <title>Evolutionary innovation and constraint leading to complex multicellularity in the Ascomycota.</title>
        <authorList>
            <person name="Cisse O."/>
            <person name="Nguyen A."/>
            <person name="Hewitt D.A."/>
            <person name="Jedd G."/>
            <person name="Stajich J.E."/>
        </authorList>
    </citation>
    <scope>NUCLEOTIDE SEQUENCE [LARGE SCALE GENOMIC DNA]</scope>
    <source>
        <strain evidence="6 7">DAH-3</strain>
    </source>
</reference>
<dbReference type="GO" id="GO:0008440">
    <property type="term" value="F:inositol-1,4,5-trisphosphate 3-kinase activity"/>
    <property type="evidence" value="ECO:0007669"/>
    <property type="project" value="TreeGrafter"/>
</dbReference>
<dbReference type="GO" id="GO:0032958">
    <property type="term" value="P:inositol phosphate biosynthetic process"/>
    <property type="evidence" value="ECO:0007669"/>
    <property type="project" value="InterPro"/>
</dbReference>
<keyword evidence="2 4" id="KW-0808">Transferase</keyword>
<dbReference type="GO" id="GO:0046854">
    <property type="term" value="P:phosphatidylinositol phosphate biosynthetic process"/>
    <property type="evidence" value="ECO:0007669"/>
    <property type="project" value="TreeGrafter"/>
</dbReference>
<evidence type="ECO:0000256" key="1">
    <source>
        <dbReference type="ARBA" id="ARBA00007374"/>
    </source>
</evidence>
<dbReference type="GO" id="GO:0005737">
    <property type="term" value="C:cytoplasm"/>
    <property type="evidence" value="ECO:0007669"/>
    <property type="project" value="TreeGrafter"/>
</dbReference>
<evidence type="ECO:0000256" key="2">
    <source>
        <dbReference type="ARBA" id="ARBA00022679"/>
    </source>
</evidence>
<evidence type="ECO:0000313" key="6">
    <source>
        <dbReference type="EMBL" id="OLL24164.1"/>
    </source>
</evidence>
<gene>
    <name evidence="6" type="ORF">NEOLI_004348</name>
</gene>
<dbReference type="Gene3D" id="3.30.470.160">
    <property type="entry name" value="Inositol polyphosphate kinase"/>
    <property type="match status" value="1"/>
</dbReference>
<dbReference type="InterPro" id="IPR005522">
    <property type="entry name" value="IPK"/>
</dbReference>
<dbReference type="SUPFAM" id="SSF56104">
    <property type="entry name" value="SAICAR synthase-like"/>
    <property type="match status" value="1"/>
</dbReference>
<dbReference type="GO" id="GO:0000824">
    <property type="term" value="F:inositol-1,4,5,6-tetrakisphosphate 3-kinase activity"/>
    <property type="evidence" value="ECO:0007669"/>
    <property type="project" value="TreeGrafter"/>
</dbReference>
<sequence length="303" mass="33990">MAGNLQFSMLRSFKDAAAGHEGVLSDEMGGVLAKCCHDSEVSFYESIAEHPDFGRWLPTYLGTLATDGRNIDIRFKQAVVLENITHGFTRPCVLDVKLGSLLTDDETSEQKRLRLEKVARETTSWPLGIRLTGMRVWKEDRNDYQIYPGEYGKSLTTDSIQSGLAEFFASGLSTEHRELVIRRFIEDVSEIQALLNDQELRMFSASILMVYEGDSTTIRAALENERERLKELDKAIDSPRTENGSLGDIEDDNEPTPNKVTECKMIDFAHAKWTPGEGPDQNVLKGVRSLLSLLEAVQRGVNE</sequence>
<dbReference type="EMBL" id="LXFE01000947">
    <property type="protein sequence ID" value="OLL24164.1"/>
    <property type="molecule type" value="Genomic_DNA"/>
</dbReference>
<comment type="caution">
    <text evidence="6">The sequence shown here is derived from an EMBL/GenBank/DDBJ whole genome shotgun (WGS) entry which is preliminary data.</text>
</comment>
<dbReference type="InterPro" id="IPR038286">
    <property type="entry name" value="IPK_sf"/>
</dbReference>
<evidence type="ECO:0000256" key="4">
    <source>
        <dbReference type="RuleBase" id="RU363090"/>
    </source>
</evidence>
<dbReference type="EC" id="2.7.-.-" evidence="4"/>
<dbReference type="PANTHER" id="PTHR12400">
    <property type="entry name" value="INOSITOL POLYPHOSPHATE KINASE"/>
    <property type="match status" value="1"/>
</dbReference>
<evidence type="ECO:0000313" key="7">
    <source>
        <dbReference type="Proteomes" id="UP000186594"/>
    </source>
</evidence>
<evidence type="ECO:0000256" key="3">
    <source>
        <dbReference type="ARBA" id="ARBA00022777"/>
    </source>
</evidence>
<keyword evidence="7" id="KW-1185">Reference proteome</keyword>
<dbReference type="Proteomes" id="UP000186594">
    <property type="component" value="Unassembled WGS sequence"/>
</dbReference>
<dbReference type="GO" id="GO:0005634">
    <property type="term" value="C:nucleus"/>
    <property type="evidence" value="ECO:0007669"/>
    <property type="project" value="TreeGrafter"/>
</dbReference>
<name>A0A1U7LND6_NEOID</name>
<dbReference type="AlphaFoldDB" id="A0A1U7LND6"/>
<protein>
    <recommendedName>
        <fullName evidence="4">Kinase</fullName>
        <ecNumber evidence="4">2.7.-.-</ecNumber>
    </recommendedName>
</protein>
<dbReference type="STRING" id="1198029.A0A1U7LND6"/>
<comment type="similarity">
    <text evidence="1 4">Belongs to the inositol phosphokinase (IPK) family.</text>
</comment>
<accession>A0A1U7LND6</accession>
<evidence type="ECO:0000256" key="5">
    <source>
        <dbReference type="SAM" id="MobiDB-lite"/>
    </source>
</evidence>
<dbReference type="Pfam" id="PF03770">
    <property type="entry name" value="IPK"/>
    <property type="match status" value="1"/>
</dbReference>
<dbReference type="OrthoDB" id="338650at2759"/>
<proteinExistence type="inferred from homology"/>